<evidence type="ECO:0000313" key="1">
    <source>
        <dbReference type="EMBL" id="QNI30858.1"/>
    </source>
</evidence>
<name>A0A7G8BE88_9BACT</name>
<gene>
    <name evidence="1" type="ORF">H7849_17275</name>
</gene>
<evidence type="ECO:0000313" key="2">
    <source>
        <dbReference type="Proteomes" id="UP000515312"/>
    </source>
</evidence>
<dbReference type="Proteomes" id="UP000515312">
    <property type="component" value="Chromosome"/>
</dbReference>
<dbReference type="EMBL" id="CP060394">
    <property type="protein sequence ID" value="QNI30858.1"/>
    <property type="molecule type" value="Genomic_DNA"/>
</dbReference>
<keyword evidence="2" id="KW-1185">Reference proteome</keyword>
<dbReference type="RefSeq" id="WP_186741033.1">
    <property type="nucleotide sequence ID" value="NZ_CP060394.1"/>
</dbReference>
<reference evidence="1 2" key="1">
    <citation type="submission" date="2020-08" db="EMBL/GenBank/DDBJ databases">
        <title>Edaphobacter telluris sp. nov. and Acidobacterium dinghuensis sp. nov., two acidobacteria isolated from forest soil.</title>
        <authorList>
            <person name="Fu J."/>
            <person name="Qiu L."/>
        </authorList>
    </citation>
    <scope>NUCLEOTIDE SEQUENCE [LARGE SCALE GENOMIC DNA]</scope>
    <source>
        <strain evidence="1">4Y35</strain>
    </source>
</reference>
<proteinExistence type="predicted"/>
<accession>A0A7G8BE88</accession>
<organism evidence="1 2">
    <name type="scientific">Alloacidobacterium dinghuense</name>
    <dbReference type="NCBI Taxonomy" id="2763107"/>
    <lineage>
        <taxon>Bacteria</taxon>
        <taxon>Pseudomonadati</taxon>
        <taxon>Acidobacteriota</taxon>
        <taxon>Terriglobia</taxon>
        <taxon>Terriglobales</taxon>
        <taxon>Acidobacteriaceae</taxon>
        <taxon>Alloacidobacterium</taxon>
    </lineage>
</organism>
<sequence>MQQIIERLIDVERFNMGQLSRAAWPLVERHELTRVHLDALKEGLGEHYEELRDIILRHAFLIELVKVPKIESTKFRVRWYEQLAGDQRECSFDECLAIAAELLTELGPWLETENHRELFSLSCDEKLFAYEAPLDYREVPAKDDHSTRIHRLGNLGWIYDELMLRTLKLRRFLCEPETSPDVEFFKAVLDGKIKVKTYLTDRAQTGPYKTNREKRWETHPHSVQFATRRTAMEIEYVLVTQLCAFEGFPPAARETLQREGILPADLKTFRCPVTQEPMSFPVFRDALLNPQHGKSSFQVGHLNPLKLDEPGNDVFGHTADNISWISEDGNRIQGSLSLTTVRQLLRKIAANYEELHLV</sequence>
<dbReference type="REBASE" id="441003">
    <property type="entry name" value="Asp4Y35ORF17280P"/>
</dbReference>
<protein>
    <submittedName>
        <fullName evidence="1">Uncharacterized protein</fullName>
    </submittedName>
</protein>
<dbReference type="KEGG" id="adin:H7849_17275"/>
<dbReference type="AlphaFoldDB" id="A0A7G8BE88"/>